<keyword evidence="1" id="KW-0808">Transferase</keyword>
<dbReference type="AlphaFoldDB" id="A0A256LF27"/>
<dbReference type="RefSeq" id="WP_094495727.1">
    <property type="nucleotide sequence ID" value="NZ_CAOXJC010000006.1"/>
</dbReference>
<dbReference type="PIRSF" id="PIRSF007023">
    <property type="entry name" value="UDP-Galf_transf"/>
    <property type="match status" value="1"/>
</dbReference>
<keyword evidence="7" id="KW-1185">Reference proteome</keyword>
<reference evidence="6 7" key="3">
    <citation type="submission" date="2017-09" db="EMBL/GenBank/DDBJ databases">
        <title>Tripartite evolution among Lactobacillus johnsonii, Lactobacillus taiwanensis, Lactobacillus reuteri and their rodent host.</title>
        <authorList>
            <person name="Wang T."/>
            <person name="Knowles S."/>
            <person name="Cheng C."/>
        </authorList>
    </citation>
    <scope>NUCLEOTIDE SEQUENCE [LARGE SCALE GENOMIC DNA]</scope>
    <source>
        <strain evidence="5 6">609q</strain>
        <strain evidence="4 7">609u</strain>
    </source>
</reference>
<reference evidence="5 6" key="1">
    <citation type="submission" date="2017-04" db="EMBL/GenBank/DDBJ databases">
        <authorList>
            <person name="Afonso C.L."/>
            <person name="Miller P.J."/>
            <person name="Scott M.A."/>
            <person name="Spackman E."/>
            <person name="Goraichik I."/>
            <person name="Dimitrov K.M."/>
            <person name="Suarez D.L."/>
            <person name="Swayne D.E."/>
        </authorList>
    </citation>
    <scope>NUCLEOTIDE SEQUENCE [LARGE SCALE GENOMIC DNA]</scope>
    <source>
        <strain evidence="5 6">609q</strain>
    </source>
</reference>
<dbReference type="EMBL" id="NGNV01000021">
    <property type="protein sequence ID" value="OYR88120.1"/>
    <property type="molecule type" value="Genomic_DNA"/>
</dbReference>
<name>A0A256LF27_9LACO</name>
<protein>
    <recommendedName>
        <fullName evidence="8">Beta-1,6-galactofuranosyltransferase</fullName>
    </recommendedName>
</protein>
<dbReference type="InterPro" id="IPR058592">
    <property type="entry name" value="Gtf3_C"/>
</dbReference>
<reference evidence="4" key="2">
    <citation type="submission" date="2017-05" db="EMBL/GenBank/DDBJ databases">
        <authorList>
            <person name="Lin X.B."/>
            <person name="Stothard P."/>
            <person name="Tasseva G."/>
            <person name="Walter J."/>
        </authorList>
    </citation>
    <scope>NUCLEOTIDE SEQUENCE</scope>
    <source>
        <strain evidence="4">609u</strain>
    </source>
</reference>
<evidence type="ECO:0000313" key="4">
    <source>
        <dbReference type="EMBL" id="OYR88120.1"/>
    </source>
</evidence>
<dbReference type="Proteomes" id="UP000216316">
    <property type="component" value="Unassembled WGS sequence"/>
</dbReference>
<dbReference type="Proteomes" id="UP000215828">
    <property type="component" value="Unassembled WGS sequence"/>
</dbReference>
<feature type="domain" description="Glucosyltransferase 3-like C-terminal" evidence="3">
    <location>
        <begin position="178"/>
        <end position="338"/>
    </location>
</feature>
<accession>A0A256LF27</accession>
<dbReference type="InterPro" id="IPR058591">
    <property type="entry name" value="Gtf3_N"/>
</dbReference>
<evidence type="ECO:0000313" key="7">
    <source>
        <dbReference type="Proteomes" id="UP000216316"/>
    </source>
</evidence>
<sequence>MFYYLSENNTEGTNAGNKARNDVERILETRNSVAISAPTLGKELPHGNRLLFFMKNQLYWNKIKRIPKNANFFVQYPLQAQFKGQEKKITYNYLFNKLVKRFKVIVLVHDLTDLRGDDKKSSTDDLKKADYIICHNSSMEKYLIQKGIDANKLINLEIFDYLISKENIFDHYNDEATICFAGNLNKSKFIYNLPQEVKELGINLYGVGYSRKEKGIKYWGSFGSEEISSIIKGKFGLIWDGEDYKSCVGLTGNYLKYNNPHKLSMYLVSNMPVIIWSQAAEAQFVKNNNIGILINSLEELPSVVNTLSKEDYEIMRENVKKIKEKLEKGQYLRTALDSAKI</sequence>
<gene>
    <name evidence="4" type="ORF">CBF53_05040</name>
    <name evidence="5" type="ORF">CBF70_05690</name>
</gene>
<dbReference type="EMBL" id="NGNX01000018">
    <property type="protein sequence ID" value="OYR91753.1"/>
    <property type="molecule type" value="Genomic_DNA"/>
</dbReference>
<evidence type="ECO:0008006" key="8">
    <source>
        <dbReference type="Google" id="ProtNLM"/>
    </source>
</evidence>
<organism evidence="5 6">
    <name type="scientific">Lactobacillus taiwanensis</name>
    <dbReference type="NCBI Taxonomy" id="508451"/>
    <lineage>
        <taxon>Bacteria</taxon>
        <taxon>Bacillati</taxon>
        <taxon>Bacillota</taxon>
        <taxon>Bacilli</taxon>
        <taxon>Lactobacillales</taxon>
        <taxon>Lactobacillaceae</taxon>
        <taxon>Lactobacillus</taxon>
    </lineage>
</organism>
<evidence type="ECO:0000313" key="6">
    <source>
        <dbReference type="Proteomes" id="UP000215828"/>
    </source>
</evidence>
<dbReference type="Pfam" id="PF26334">
    <property type="entry name" value="Gtf3_N"/>
    <property type="match status" value="1"/>
</dbReference>
<evidence type="ECO:0000259" key="3">
    <source>
        <dbReference type="Pfam" id="PF26337"/>
    </source>
</evidence>
<feature type="domain" description="Glucosyltransferase 3-like N-terminal" evidence="2">
    <location>
        <begin position="3"/>
        <end position="158"/>
    </location>
</feature>
<comment type="caution">
    <text evidence="5">The sequence shown here is derived from an EMBL/GenBank/DDBJ whole genome shotgun (WGS) entry which is preliminary data.</text>
</comment>
<proteinExistence type="predicted"/>
<dbReference type="Gene3D" id="3.40.50.2000">
    <property type="entry name" value="Glycogen Phosphorylase B"/>
    <property type="match status" value="2"/>
</dbReference>
<evidence type="ECO:0000313" key="5">
    <source>
        <dbReference type="EMBL" id="OYR91753.1"/>
    </source>
</evidence>
<evidence type="ECO:0000259" key="2">
    <source>
        <dbReference type="Pfam" id="PF26334"/>
    </source>
</evidence>
<evidence type="ECO:0000256" key="1">
    <source>
        <dbReference type="ARBA" id="ARBA00022679"/>
    </source>
</evidence>
<dbReference type="Pfam" id="PF26337">
    <property type="entry name" value="Gtf3_C"/>
    <property type="match status" value="1"/>
</dbReference>